<dbReference type="Gene3D" id="3.30.390.30">
    <property type="match status" value="1"/>
</dbReference>
<dbReference type="Proteomes" id="UP000306102">
    <property type="component" value="Unassembled WGS sequence"/>
</dbReference>
<reference evidence="3 4" key="1">
    <citation type="journal article" date="2018" name="Proc. Natl. Acad. Sci. U.S.A.">
        <title>Draft genome sequence of Camellia sinensis var. sinensis provides insights into the evolution of the tea genome and tea quality.</title>
        <authorList>
            <person name="Wei C."/>
            <person name="Yang H."/>
            <person name="Wang S."/>
            <person name="Zhao J."/>
            <person name="Liu C."/>
            <person name="Gao L."/>
            <person name="Xia E."/>
            <person name="Lu Y."/>
            <person name="Tai Y."/>
            <person name="She G."/>
            <person name="Sun J."/>
            <person name="Cao H."/>
            <person name="Tong W."/>
            <person name="Gao Q."/>
            <person name="Li Y."/>
            <person name="Deng W."/>
            <person name="Jiang X."/>
            <person name="Wang W."/>
            <person name="Chen Q."/>
            <person name="Zhang S."/>
            <person name="Li H."/>
            <person name="Wu J."/>
            <person name="Wang P."/>
            <person name="Li P."/>
            <person name="Shi C."/>
            <person name="Zheng F."/>
            <person name="Jian J."/>
            <person name="Huang B."/>
            <person name="Shan D."/>
            <person name="Shi M."/>
            <person name="Fang C."/>
            <person name="Yue Y."/>
            <person name="Li F."/>
            <person name="Li D."/>
            <person name="Wei S."/>
            <person name="Han B."/>
            <person name="Jiang C."/>
            <person name="Yin Y."/>
            <person name="Xia T."/>
            <person name="Zhang Z."/>
            <person name="Bennetzen J.L."/>
            <person name="Zhao S."/>
            <person name="Wan X."/>
        </authorList>
    </citation>
    <scope>NUCLEOTIDE SEQUENCE [LARGE SCALE GENOMIC DNA]</scope>
    <source>
        <strain evidence="4">cv. Shuchazao</strain>
        <tissue evidence="3">Leaf</tissue>
    </source>
</reference>
<dbReference type="GO" id="GO:0001522">
    <property type="term" value="P:pseudouridine synthesis"/>
    <property type="evidence" value="ECO:0007669"/>
    <property type="project" value="InterPro"/>
</dbReference>
<feature type="compositionally biased region" description="Gly residues" evidence="1">
    <location>
        <begin position="71"/>
        <end position="81"/>
    </location>
</feature>
<feature type="compositionally biased region" description="Gly residues" evidence="1">
    <location>
        <begin position="346"/>
        <end position="356"/>
    </location>
</feature>
<dbReference type="InterPro" id="IPR036188">
    <property type="entry name" value="FAD/NAD-bd_sf"/>
</dbReference>
<dbReference type="EMBL" id="SDRB02013121">
    <property type="protein sequence ID" value="THF95877.1"/>
    <property type="molecule type" value="Genomic_DNA"/>
</dbReference>
<feature type="domain" description="Pyridine nucleotide-disulphide oxidoreductase dimerisation" evidence="2">
    <location>
        <begin position="587"/>
        <end position="636"/>
    </location>
</feature>
<protein>
    <recommendedName>
        <fullName evidence="2">Pyridine nucleotide-disulphide oxidoreductase dimerisation domain-containing protein</fullName>
    </recommendedName>
</protein>
<feature type="compositionally biased region" description="Basic and acidic residues" evidence="1">
    <location>
        <begin position="254"/>
        <end position="264"/>
    </location>
</feature>
<evidence type="ECO:0000313" key="3">
    <source>
        <dbReference type="EMBL" id="THF95877.1"/>
    </source>
</evidence>
<evidence type="ECO:0000256" key="1">
    <source>
        <dbReference type="SAM" id="MobiDB-lite"/>
    </source>
</evidence>
<dbReference type="InterPro" id="IPR001656">
    <property type="entry name" value="PsdUridine_synth_TruD"/>
</dbReference>
<sequence>MIFDFEAPPPSASASASTSSTNHLHDFDFNPISAVHTFFKEHVKFLVTDTIDGLDTPSKCIRVWFNAGGNNGTGRNSGGNNGKSRNLKKWKDRSSKRYDNRGSDNWPYPLDKFLRFHLYEENKDTHEALGLIGKMLGIQIDRSGRIPMLRFRDRESYAGNKTKDLKAFIHQISSGVEDSLSPIVLSPSSDKSHRTAVHTFFKERLKFLVTDTIDGLDMSSKCIRVWFDAGGNNGTGRNSGGNNGTSKNSKKWKDRGSKRYDNRGSDNWPGHLDKFLSLKAFIHQISSGVEDSLSPIVLSPSSDKSHRTAVHTFFKERLKFLVTDTIDGLDMSSKCIRVWFDAGGNNGTGRNSGGNNGTSKNSKKWKDRGSKRYDNRGSDNWPGHLDKFLSICHFKFHLYKENKDTQEALGLIGKMLGIQIDRPGRIPMLRFRDRESYAGNKTKESILPSDHYKLLKSNVDALNLIHLGLTLTDAAGNLWDLGFGESGFIWEFNFRNFETIKASMEYRTVVPVDQAHVVEVQPIRLVDVALIATGRVPFTKGLGLENINVVTQRGFVPVDERMQVIDANGNLPQAKERAEIEGFEISVANTSFKANTKALAKLIYRPDNGEILGVHIFGLHAADLIHEASNAIALGTHI</sequence>
<accession>A0A4S4D1E7</accession>
<dbReference type="InterPro" id="IPR004099">
    <property type="entry name" value="Pyr_nucl-diS_OxRdtase_dimer"/>
</dbReference>
<keyword evidence="4" id="KW-1185">Reference proteome</keyword>
<feature type="region of interest" description="Disordered" evidence="1">
    <location>
        <begin position="71"/>
        <end position="98"/>
    </location>
</feature>
<evidence type="ECO:0000259" key="2">
    <source>
        <dbReference type="Pfam" id="PF02852"/>
    </source>
</evidence>
<dbReference type="Pfam" id="PF02852">
    <property type="entry name" value="Pyr_redox_dim"/>
    <property type="match status" value="1"/>
</dbReference>
<organism evidence="3 4">
    <name type="scientific">Camellia sinensis var. sinensis</name>
    <name type="common">China tea</name>
    <dbReference type="NCBI Taxonomy" id="542762"/>
    <lineage>
        <taxon>Eukaryota</taxon>
        <taxon>Viridiplantae</taxon>
        <taxon>Streptophyta</taxon>
        <taxon>Embryophyta</taxon>
        <taxon>Tracheophyta</taxon>
        <taxon>Spermatophyta</taxon>
        <taxon>Magnoliopsida</taxon>
        <taxon>eudicotyledons</taxon>
        <taxon>Gunneridae</taxon>
        <taxon>Pentapetalae</taxon>
        <taxon>asterids</taxon>
        <taxon>Ericales</taxon>
        <taxon>Theaceae</taxon>
        <taxon>Camellia</taxon>
    </lineage>
</organism>
<dbReference type="Gene3D" id="3.50.50.60">
    <property type="entry name" value="FAD/NAD(P)-binding domain"/>
    <property type="match status" value="2"/>
</dbReference>
<dbReference type="PANTHER" id="PTHR13326">
    <property type="entry name" value="TRNA PSEUDOURIDINE SYNTHASE D"/>
    <property type="match status" value="1"/>
</dbReference>
<feature type="region of interest" description="Disordered" evidence="1">
    <location>
        <begin position="1"/>
        <end position="20"/>
    </location>
</feature>
<feature type="compositionally biased region" description="Gly residues" evidence="1">
    <location>
        <begin position="233"/>
        <end position="243"/>
    </location>
</feature>
<dbReference type="GO" id="GO:0009982">
    <property type="term" value="F:pseudouridine synthase activity"/>
    <property type="evidence" value="ECO:0007669"/>
    <property type="project" value="InterPro"/>
</dbReference>
<dbReference type="GO" id="GO:0005634">
    <property type="term" value="C:nucleus"/>
    <property type="evidence" value="ECO:0007669"/>
    <property type="project" value="TreeGrafter"/>
</dbReference>
<dbReference type="SUPFAM" id="SSF53098">
    <property type="entry name" value="Ribonuclease H-like"/>
    <property type="match status" value="1"/>
</dbReference>
<feature type="compositionally biased region" description="Basic and acidic residues" evidence="1">
    <location>
        <begin position="367"/>
        <end position="376"/>
    </location>
</feature>
<proteinExistence type="predicted"/>
<comment type="caution">
    <text evidence="3">The sequence shown here is derived from an EMBL/GenBank/DDBJ whole genome shotgun (WGS) entry which is preliminary data.</text>
</comment>
<feature type="region of interest" description="Disordered" evidence="1">
    <location>
        <begin position="233"/>
        <end position="265"/>
    </location>
</feature>
<dbReference type="InterPro" id="IPR012337">
    <property type="entry name" value="RNaseH-like_sf"/>
</dbReference>
<dbReference type="SUPFAM" id="SSF55424">
    <property type="entry name" value="FAD/NAD-linked reductases, dimerisation (C-terminal) domain"/>
    <property type="match status" value="1"/>
</dbReference>
<dbReference type="AlphaFoldDB" id="A0A4S4D1E7"/>
<dbReference type="GO" id="GO:0003723">
    <property type="term" value="F:RNA binding"/>
    <property type="evidence" value="ECO:0007669"/>
    <property type="project" value="InterPro"/>
</dbReference>
<name>A0A4S4D1E7_CAMSN</name>
<feature type="region of interest" description="Disordered" evidence="1">
    <location>
        <begin position="346"/>
        <end position="376"/>
    </location>
</feature>
<dbReference type="InterPro" id="IPR016156">
    <property type="entry name" value="FAD/NAD-linked_Rdtase_dimer_sf"/>
</dbReference>
<evidence type="ECO:0000313" key="4">
    <source>
        <dbReference type="Proteomes" id="UP000306102"/>
    </source>
</evidence>
<gene>
    <name evidence="3" type="ORF">TEA_024385</name>
</gene>
<dbReference type="PANTHER" id="PTHR13326:SF21">
    <property type="entry name" value="PSEUDOURIDYLATE SYNTHASE PUS7L"/>
    <property type="match status" value="1"/>
</dbReference>